<dbReference type="AlphaFoldDB" id="A0AAV3ZZ53"/>
<organism evidence="2 3">
    <name type="scientific">Plakobranchus ocellatus</name>
    <dbReference type="NCBI Taxonomy" id="259542"/>
    <lineage>
        <taxon>Eukaryota</taxon>
        <taxon>Metazoa</taxon>
        <taxon>Spiralia</taxon>
        <taxon>Lophotrochozoa</taxon>
        <taxon>Mollusca</taxon>
        <taxon>Gastropoda</taxon>
        <taxon>Heterobranchia</taxon>
        <taxon>Euthyneura</taxon>
        <taxon>Panpulmonata</taxon>
        <taxon>Sacoglossa</taxon>
        <taxon>Placobranchoidea</taxon>
        <taxon>Plakobranchidae</taxon>
        <taxon>Plakobranchus</taxon>
    </lineage>
</organism>
<accession>A0AAV3ZZ53</accession>
<keyword evidence="3" id="KW-1185">Reference proteome</keyword>
<gene>
    <name evidence="2" type="ORF">PoB_003076100</name>
</gene>
<feature type="region of interest" description="Disordered" evidence="1">
    <location>
        <begin position="36"/>
        <end position="65"/>
    </location>
</feature>
<dbReference type="EMBL" id="BLXT01003738">
    <property type="protein sequence ID" value="GFO04256.1"/>
    <property type="molecule type" value="Genomic_DNA"/>
</dbReference>
<name>A0AAV3ZZ53_9GAST</name>
<sequence>MWSFRLDFTLIMKQHEPDANPTLPDSNAKLFITASSSPTESHLVPPCPTESHQMPPNTPERHRVPPSITERSAHHRVLPNTAEHHRMPPSTICQDRTSLSTLVFN</sequence>
<dbReference type="Proteomes" id="UP000735302">
    <property type="component" value="Unassembled WGS sequence"/>
</dbReference>
<comment type="caution">
    <text evidence="2">The sequence shown here is derived from an EMBL/GenBank/DDBJ whole genome shotgun (WGS) entry which is preliminary data.</text>
</comment>
<proteinExistence type="predicted"/>
<reference evidence="2 3" key="1">
    <citation type="journal article" date="2021" name="Elife">
        <title>Chloroplast acquisition without the gene transfer in kleptoplastic sea slugs, Plakobranchus ocellatus.</title>
        <authorList>
            <person name="Maeda T."/>
            <person name="Takahashi S."/>
            <person name="Yoshida T."/>
            <person name="Shimamura S."/>
            <person name="Takaki Y."/>
            <person name="Nagai Y."/>
            <person name="Toyoda A."/>
            <person name="Suzuki Y."/>
            <person name="Arimoto A."/>
            <person name="Ishii H."/>
            <person name="Satoh N."/>
            <person name="Nishiyama T."/>
            <person name="Hasebe M."/>
            <person name="Maruyama T."/>
            <person name="Minagawa J."/>
            <person name="Obokata J."/>
            <person name="Shigenobu S."/>
        </authorList>
    </citation>
    <scope>NUCLEOTIDE SEQUENCE [LARGE SCALE GENOMIC DNA]</scope>
</reference>
<evidence type="ECO:0000256" key="1">
    <source>
        <dbReference type="SAM" id="MobiDB-lite"/>
    </source>
</evidence>
<evidence type="ECO:0000313" key="3">
    <source>
        <dbReference type="Proteomes" id="UP000735302"/>
    </source>
</evidence>
<protein>
    <submittedName>
        <fullName evidence="2">Uncharacterized protein</fullName>
    </submittedName>
</protein>
<evidence type="ECO:0000313" key="2">
    <source>
        <dbReference type="EMBL" id="GFO04256.1"/>
    </source>
</evidence>